<keyword evidence="1" id="KW-0812">Transmembrane</keyword>
<protein>
    <submittedName>
        <fullName evidence="2">Uncharacterized protein</fullName>
    </submittedName>
</protein>
<sequence length="196" mass="23182">MNKFKFNFRKNWFLLAIFLLGLVYVLVPGPESIYEVPAVPYSLKSIQEGDTFQNKNIAAYYTNYRRAFLTFFYKSYFEKQLIPGLPIPLITLNHPPELAGVYVRDQQESTFLEEYTRPLRESLFVNGYEPLVENFIRRRQADKLGNNIIYNGELYATKTTVRYYPTLAIFRVLVYLGIWAAGIYLYRLFRSVQKKY</sequence>
<evidence type="ECO:0000313" key="3">
    <source>
        <dbReference type="Proteomes" id="UP000034492"/>
    </source>
</evidence>
<gene>
    <name evidence="2" type="ORF">US19_C0019G0007</name>
</gene>
<organism evidence="2 3">
    <name type="scientific">Candidatus Daviesbacteria bacterium GW2011_GWB1_36_5</name>
    <dbReference type="NCBI Taxonomy" id="1618426"/>
    <lineage>
        <taxon>Bacteria</taxon>
        <taxon>Candidatus Daviesiibacteriota</taxon>
    </lineage>
</organism>
<dbReference type="AlphaFoldDB" id="A0A0G0ETD3"/>
<dbReference type="Proteomes" id="UP000034492">
    <property type="component" value="Unassembled WGS sequence"/>
</dbReference>
<name>A0A0G0ETD3_9BACT</name>
<accession>A0A0G0ETD3</accession>
<feature type="transmembrane region" description="Helical" evidence="1">
    <location>
        <begin position="163"/>
        <end position="186"/>
    </location>
</feature>
<dbReference type="EMBL" id="LBSA01000019">
    <property type="protein sequence ID" value="KKQ08822.1"/>
    <property type="molecule type" value="Genomic_DNA"/>
</dbReference>
<keyword evidence="1" id="KW-0472">Membrane</keyword>
<comment type="caution">
    <text evidence="2">The sequence shown here is derived from an EMBL/GenBank/DDBJ whole genome shotgun (WGS) entry which is preliminary data.</text>
</comment>
<proteinExistence type="predicted"/>
<evidence type="ECO:0000256" key="1">
    <source>
        <dbReference type="SAM" id="Phobius"/>
    </source>
</evidence>
<keyword evidence="1" id="KW-1133">Transmembrane helix</keyword>
<evidence type="ECO:0000313" key="2">
    <source>
        <dbReference type="EMBL" id="KKQ08822.1"/>
    </source>
</evidence>
<reference evidence="2 3" key="1">
    <citation type="journal article" date="2015" name="Nature">
        <title>rRNA introns, odd ribosomes, and small enigmatic genomes across a large radiation of phyla.</title>
        <authorList>
            <person name="Brown C.T."/>
            <person name="Hug L.A."/>
            <person name="Thomas B.C."/>
            <person name="Sharon I."/>
            <person name="Castelle C.J."/>
            <person name="Singh A."/>
            <person name="Wilkins M.J."/>
            <person name="Williams K.H."/>
            <person name="Banfield J.F."/>
        </authorList>
    </citation>
    <scope>NUCLEOTIDE SEQUENCE [LARGE SCALE GENOMIC DNA]</scope>
</reference>